<sequence>MATVPITSSTITPPFVTDISHSSLVKWKRLRHKHEEAVKARCITSGEDADKAMLSVKNSFDSHLLEMLCKYDWDPTVEQVSEQRIINEINKTVNNVKNEDIGNVDLLIETKFEMNLSLMFRLA</sequence>
<comment type="caution">
    <text evidence="1">The sequence shown here is derived from an EMBL/GenBank/DDBJ whole genome shotgun (WGS) entry which is preliminary data.</text>
</comment>
<accession>A0A225UVI1</accession>
<dbReference type="AlphaFoldDB" id="A0A225UVI1"/>
<proteinExistence type="predicted"/>
<protein>
    <submittedName>
        <fullName evidence="1">Uncharacterized protein</fullName>
    </submittedName>
</protein>
<dbReference type="EMBL" id="NBNE01011044">
    <property type="protein sequence ID" value="OWY96932.1"/>
    <property type="molecule type" value="Genomic_DNA"/>
</dbReference>
<evidence type="ECO:0000313" key="1">
    <source>
        <dbReference type="EMBL" id="OWY96932.1"/>
    </source>
</evidence>
<gene>
    <name evidence="1" type="ORF">PHMEG_00032669</name>
</gene>
<reference evidence="2" key="1">
    <citation type="submission" date="2017-03" db="EMBL/GenBank/DDBJ databases">
        <title>Phytopthora megakarya and P. palmivora, two closely related causual agents of cacao black pod achieved similar genome size and gene model numbers by different mechanisms.</title>
        <authorList>
            <person name="Ali S."/>
            <person name="Shao J."/>
            <person name="Larry D.J."/>
            <person name="Kronmiller B."/>
            <person name="Shen D."/>
            <person name="Strem M.D."/>
            <person name="Melnick R.L."/>
            <person name="Guiltinan M.J."/>
            <person name="Tyler B.M."/>
            <person name="Meinhardt L.W."/>
            <person name="Bailey B.A."/>
        </authorList>
    </citation>
    <scope>NUCLEOTIDE SEQUENCE [LARGE SCALE GENOMIC DNA]</scope>
    <source>
        <strain evidence="2">zdho120</strain>
    </source>
</reference>
<name>A0A225UVI1_9STRA</name>
<dbReference type="Proteomes" id="UP000198211">
    <property type="component" value="Unassembled WGS sequence"/>
</dbReference>
<organism evidence="1 2">
    <name type="scientific">Phytophthora megakarya</name>
    <dbReference type="NCBI Taxonomy" id="4795"/>
    <lineage>
        <taxon>Eukaryota</taxon>
        <taxon>Sar</taxon>
        <taxon>Stramenopiles</taxon>
        <taxon>Oomycota</taxon>
        <taxon>Peronosporomycetes</taxon>
        <taxon>Peronosporales</taxon>
        <taxon>Peronosporaceae</taxon>
        <taxon>Phytophthora</taxon>
    </lineage>
</organism>
<keyword evidence="2" id="KW-1185">Reference proteome</keyword>
<evidence type="ECO:0000313" key="2">
    <source>
        <dbReference type="Proteomes" id="UP000198211"/>
    </source>
</evidence>